<name>A0A5U3E8X7_SALET</name>
<reference evidence="1" key="1">
    <citation type="submission" date="2018-07" db="EMBL/GenBank/DDBJ databases">
        <authorList>
            <consortium name="GenomeTrakr network: Whole genome sequencing for foodborne pathogen traceback"/>
        </authorList>
    </citation>
    <scope>NUCLEOTIDE SEQUENCE</scope>
    <source>
        <strain evidence="1">CFSAN002857</strain>
    </source>
</reference>
<comment type="caution">
    <text evidence="1">The sequence shown here is derived from an EMBL/GenBank/DDBJ whole genome shotgun (WGS) entry which is preliminary data.</text>
</comment>
<organism evidence="1">
    <name type="scientific">Salmonella enterica I</name>
    <dbReference type="NCBI Taxonomy" id="59201"/>
    <lineage>
        <taxon>Bacteria</taxon>
        <taxon>Pseudomonadati</taxon>
        <taxon>Pseudomonadota</taxon>
        <taxon>Gammaproteobacteria</taxon>
        <taxon>Enterobacterales</taxon>
        <taxon>Enterobacteriaceae</taxon>
        <taxon>Salmonella</taxon>
    </lineage>
</organism>
<sequence>MTTNIVDVHPDKITLDGVVREGKIRLITHLHTDLKLNGNSMLAINLQLEQLKAIHKQIGDYLDKHKNN</sequence>
<proteinExistence type="predicted"/>
<gene>
    <name evidence="1" type="ORF">S308_19375</name>
</gene>
<evidence type="ECO:0000313" key="1">
    <source>
        <dbReference type="EMBL" id="EBP3987532.1"/>
    </source>
</evidence>
<dbReference type="AlphaFoldDB" id="A0A5U3E8X7"/>
<dbReference type="EMBL" id="AAGLPU010000035">
    <property type="protein sequence ID" value="EBP3987532.1"/>
    <property type="molecule type" value="Genomic_DNA"/>
</dbReference>
<accession>A0A5U3E8X7</accession>
<protein>
    <submittedName>
        <fullName evidence="1">Uncharacterized protein</fullName>
    </submittedName>
</protein>